<keyword evidence="3" id="KW-1185">Reference proteome</keyword>
<keyword evidence="1" id="KW-1133">Transmembrane helix</keyword>
<dbReference type="AlphaFoldDB" id="A0A5B9PDL3"/>
<evidence type="ECO:0000256" key="1">
    <source>
        <dbReference type="SAM" id="Phobius"/>
    </source>
</evidence>
<reference evidence="2 3" key="1">
    <citation type="submission" date="2019-08" db="EMBL/GenBank/DDBJ databases">
        <title>Deep-cultivation of Planctomycetes and their phenomic and genomic characterization uncovers novel biology.</title>
        <authorList>
            <person name="Wiegand S."/>
            <person name="Jogler M."/>
            <person name="Boedeker C."/>
            <person name="Pinto D."/>
            <person name="Vollmers J."/>
            <person name="Rivas-Marin E."/>
            <person name="Kohn T."/>
            <person name="Peeters S.H."/>
            <person name="Heuer A."/>
            <person name="Rast P."/>
            <person name="Oberbeckmann S."/>
            <person name="Bunk B."/>
            <person name="Jeske O."/>
            <person name="Meyerdierks A."/>
            <person name="Storesund J.E."/>
            <person name="Kallscheuer N."/>
            <person name="Luecker S."/>
            <person name="Lage O.M."/>
            <person name="Pohl T."/>
            <person name="Merkel B.J."/>
            <person name="Hornburger P."/>
            <person name="Mueller R.-W."/>
            <person name="Bruemmer F."/>
            <person name="Labrenz M."/>
            <person name="Spormann A.M."/>
            <person name="Op den Camp H."/>
            <person name="Overmann J."/>
            <person name="Amann R."/>
            <person name="Jetten M.S.M."/>
            <person name="Mascher T."/>
            <person name="Medema M.H."/>
            <person name="Devos D.P."/>
            <person name="Kaster A.-K."/>
            <person name="Ovreas L."/>
            <person name="Rohde M."/>
            <person name="Galperin M.Y."/>
            <person name="Jogler C."/>
        </authorList>
    </citation>
    <scope>NUCLEOTIDE SEQUENCE [LARGE SCALE GENOMIC DNA]</scope>
    <source>
        <strain evidence="2 3">FC18</strain>
    </source>
</reference>
<evidence type="ECO:0000313" key="2">
    <source>
        <dbReference type="EMBL" id="QEG23190.1"/>
    </source>
</evidence>
<feature type="transmembrane region" description="Helical" evidence="1">
    <location>
        <begin position="16"/>
        <end position="35"/>
    </location>
</feature>
<sequence length="152" mass="17903">MKLEPVNRVASRRFRISLVNLMVLIALIAVCLWYLTQYNRRRCVAVIDKYRFVERTSENVLQIQFHFTEPADMAGQPWDFVVTQAPANYFPKTIESGTRVTFHYQAEATWFSKKENAYRKFWKTLMYNEAKVSSDISEKLYSQILQDSAGDR</sequence>
<keyword evidence="1" id="KW-0472">Membrane</keyword>
<dbReference type="Proteomes" id="UP000322214">
    <property type="component" value="Chromosome"/>
</dbReference>
<name>A0A5B9PDL3_9BACT</name>
<proteinExistence type="predicted"/>
<gene>
    <name evidence="2" type="ORF">MFFC18_30860</name>
</gene>
<dbReference type="STRING" id="980251.GCA_001642875_00482"/>
<organism evidence="2 3">
    <name type="scientific">Mariniblastus fucicola</name>
    <dbReference type="NCBI Taxonomy" id="980251"/>
    <lineage>
        <taxon>Bacteria</taxon>
        <taxon>Pseudomonadati</taxon>
        <taxon>Planctomycetota</taxon>
        <taxon>Planctomycetia</taxon>
        <taxon>Pirellulales</taxon>
        <taxon>Pirellulaceae</taxon>
        <taxon>Mariniblastus</taxon>
    </lineage>
</organism>
<dbReference type="EMBL" id="CP042912">
    <property type="protein sequence ID" value="QEG23190.1"/>
    <property type="molecule type" value="Genomic_DNA"/>
</dbReference>
<accession>A0A5B9PDL3</accession>
<keyword evidence="1" id="KW-0812">Transmembrane</keyword>
<dbReference type="RefSeq" id="WP_075083283.1">
    <property type="nucleotide sequence ID" value="NZ_CP042912.1"/>
</dbReference>
<evidence type="ECO:0000313" key="3">
    <source>
        <dbReference type="Proteomes" id="UP000322214"/>
    </source>
</evidence>
<dbReference type="KEGG" id="mff:MFFC18_30860"/>
<protein>
    <submittedName>
        <fullName evidence="2">Uncharacterized protein</fullName>
    </submittedName>
</protein>